<dbReference type="AlphaFoldDB" id="A0A1J4JZ16"/>
<evidence type="ECO:0000313" key="2">
    <source>
        <dbReference type="Proteomes" id="UP000179807"/>
    </source>
</evidence>
<sequence>MESIEDLIKRRISPILIYDNDPEIESYLSNTHGISLKKLIIDNGNEKFRSSPLNEFREQTPADISRTVKKAFKKFGSIFLNPDFFKSFSVTYPEGFHEAFPNYLMSSTFPLDNFIKYTPWFRWLQGYAFDAIKFSRGMLLDLPFCFLFVYPTSKIAEVGQLKHTVFSRDHIPNILNYPDSADNRKFYQSNARLALVLVKRHDEPEVKYPNSISESFQSVAVFSEENFEDDFSHFVQQLYKEHFITPHEELRKIIEKANAKKRPFSRNPSPMNMLTYAVQCFSMQNFSETLEYLAKLDDKQNCIINNFYFVNFMKTISKLMKISPTEEINEFYGALNKLIEINQNNPMPFKVRILHGVLLFSFIENVNFRVCDFKIIFNRLVRLTITNQPAIQQLLEIVCGVWYDQIAVLYYRSDQKRKVAMNLLMAAKTYGRCAMKGHMLRCYAFLQAILSKSFKTSSATFACGRVSNNVYLPLPKSWQSLGNYALWQLSKTLAITRQYKSALQLNIILLAAPKSELVPDRKIFSVLHAYFNCLNIGRLTLENLPLVLIDNDRVKFAEYGGFTIKNYNQAEFEHLLQHHRKKFKVVRDNLSMWRKSRQGDDFKVPIVCGEKSAIIIPLTNMRSADINLSDLSLVDSDKMVTSSCEKNELIIKSNELTIPINFITNKTGPFSITGIRFIYWAILEDTLKLSPFKFVALDNQPSLEATLINFPEVMSVGECASFTCRLKNFGSAEMPNVVFVHDAPYSIAFQNVRDWRMSGGAVSVSLLSTKLQPGESVDVPCFIRGRVPGQFNLKMIFTFLANQPLRWRIFPDKRTITVVSKEQFVSKVLNHPLSNSKKLIYINGTTAENEAIIKSVTLLGCRTFAEQDEEVIPPNSALSCVREVEIYGNDESSNNKNKTWREQFLNREEKGFIEVDTKNELRAQFNISNEPSSSSTIVNTSENKNDSKNCYKFRGALQAPSIIKSNDQDTIEVLLLLKNVGNRETPPFIVTPKGNPSGQFFWVSKISEKMKPLKPGEEVNAKFFLFVCEPGVYDIGHFGITFKNEKCDYHFTHILSVY</sequence>
<proteinExistence type="predicted"/>
<name>A0A1J4JZ16_9EUKA</name>
<gene>
    <name evidence="1" type="ORF">TRFO_28323</name>
</gene>
<organism evidence="1 2">
    <name type="scientific">Tritrichomonas foetus</name>
    <dbReference type="NCBI Taxonomy" id="1144522"/>
    <lineage>
        <taxon>Eukaryota</taxon>
        <taxon>Metamonada</taxon>
        <taxon>Parabasalia</taxon>
        <taxon>Tritrichomonadida</taxon>
        <taxon>Tritrichomonadidae</taxon>
        <taxon>Tritrichomonas</taxon>
    </lineage>
</organism>
<dbReference type="PANTHER" id="PTHR12975">
    <property type="entry name" value="TRANSPORT PROTEIN TRAPP"/>
    <property type="match status" value="1"/>
</dbReference>
<dbReference type="EMBL" id="MLAK01000801">
    <property type="protein sequence ID" value="OHT04219.1"/>
    <property type="molecule type" value="Genomic_DNA"/>
</dbReference>
<dbReference type="Proteomes" id="UP000179807">
    <property type="component" value="Unassembled WGS sequence"/>
</dbReference>
<dbReference type="GO" id="GO:1990072">
    <property type="term" value="C:TRAPPIII protein complex"/>
    <property type="evidence" value="ECO:0007669"/>
    <property type="project" value="TreeGrafter"/>
</dbReference>
<evidence type="ECO:0000313" key="1">
    <source>
        <dbReference type="EMBL" id="OHT04219.1"/>
    </source>
</evidence>
<protein>
    <submittedName>
        <fullName evidence="1">Uncharacterized protein</fullName>
    </submittedName>
</protein>
<dbReference type="GeneID" id="94840813"/>
<keyword evidence="2" id="KW-1185">Reference proteome</keyword>
<reference evidence="1" key="1">
    <citation type="submission" date="2016-10" db="EMBL/GenBank/DDBJ databases">
        <authorList>
            <person name="Benchimol M."/>
            <person name="Almeida L.G."/>
            <person name="Vasconcelos A.T."/>
            <person name="Perreira-Neves A."/>
            <person name="Rosa I.A."/>
            <person name="Tasca T."/>
            <person name="Bogo M.R."/>
            <person name="de Souza W."/>
        </authorList>
    </citation>
    <scope>NUCLEOTIDE SEQUENCE [LARGE SCALE GENOMIC DNA]</scope>
    <source>
        <strain evidence="1">K</strain>
    </source>
</reference>
<dbReference type="PANTHER" id="PTHR12975:SF6">
    <property type="entry name" value="TRAFFICKING PROTEIN PARTICLE COMPLEX SUBUNIT 8"/>
    <property type="match status" value="1"/>
</dbReference>
<dbReference type="InterPro" id="IPR024420">
    <property type="entry name" value="TRAPP_III_complex_Trs85"/>
</dbReference>
<comment type="caution">
    <text evidence="1">The sequence shown here is derived from an EMBL/GenBank/DDBJ whole genome shotgun (WGS) entry which is preliminary data.</text>
</comment>
<accession>A0A1J4JZ16</accession>
<dbReference type="VEuPathDB" id="TrichDB:TRFO_28323"/>
<dbReference type="RefSeq" id="XP_068357355.1">
    <property type="nucleotide sequence ID" value="XM_068506109.1"/>
</dbReference>